<feature type="domain" description="Transposase Tnp1/En/Spm-like" evidence="1">
    <location>
        <begin position="401"/>
        <end position="464"/>
    </location>
</feature>
<evidence type="ECO:0000259" key="1">
    <source>
        <dbReference type="Pfam" id="PF03017"/>
    </source>
</evidence>
<name>A0AAV6WXB0_9LAMI</name>
<dbReference type="InterPro" id="IPR025312">
    <property type="entry name" value="DUF4216"/>
</dbReference>
<accession>A0AAV6WXB0</accession>
<dbReference type="EMBL" id="WHWC01000012">
    <property type="protein sequence ID" value="KAG8372469.1"/>
    <property type="molecule type" value="Genomic_DNA"/>
</dbReference>
<evidence type="ECO:0000313" key="4">
    <source>
        <dbReference type="Proteomes" id="UP000826271"/>
    </source>
</evidence>
<dbReference type="Proteomes" id="UP000826271">
    <property type="component" value="Unassembled WGS sequence"/>
</dbReference>
<evidence type="ECO:0008006" key="5">
    <source>
        <dbReference type="Google" id="ProtNLM"/>
    </source>
</evidence>
<organism evidence="3 4">
    <name type="scientific">Buddleja alternifolia</name>
    <dbReference type="NCBI Taxonomy" id="168488"/>
    <lineage>
        <taxon>Eukaryota</taxon>
        <taxon>Viridiplantae</taxon>
        <taxon>Streptophyta</taxon>
        <taxon>Embryophyta</taxon>
        <taxon>Tracheophyta</taxon>
        <taxon>Spermatophyta</taxon>
        <taxon>Magnoliopsida</taxon>
        <taxon>eudicotyledons</taxon>
        <taxon>Gunneridae</taxon>
        <taxon>Pentapetalae</taxon>
        <taxon>asterids</taxon>
        <taxon>lamiids</taxon>
        <taxon>Lamiales</taxon>
        <taxon>Scrophulariaceae</taxon>
        <taxon>Buddlejeae</taxon>
        <taxon>Buddleja</taxon>
    </lineage>
</organism>
<dbReference type="Pfam" id="PF03017">
    <property type="entry name" value="Transposase_23"/>
    <property type="match status" value="1"/>
</dbReference>
<reference evidence="3" key="1">
    <citation type="submission" date="2019-10" db="EMBL/GenBank/DDBJ databases">
        <authorList>
            <person name="Zhang R."/>
            <person name="Pan Y."/>
            <person name="Wang J."/>
            <person name="Ma R."/>
            <person name="Yu S."/>
        </authorList>
    </citation>
    <scope>NUCLEOTIDE SEQUENCE</scope>
    <source>
        <strain evidence="3">LA-IB0</strain>
        <tissue evidence="3">Leaf</tissue>
    </source>
</reference>
<dbReference type="InterPro" id="IPR004264">
    <property type="entry name" value="Transposase_23"/>
</dbReference>
<feature type="domain" description="DUF4216" evidence="2">
    <location>
        <begin position="32"/>
        <end position="101"/>
    </location>
</feature>
<sequence length="481" mass="55013">MVSGITSSFANRRDNLPIVSKLSYYGAVRGMIELDYLGEKKVVLFDCGWVSKGKRLKQDDDGFTLTNFTNVKRHNEPFILASQAKQVFYVEDPVENTWRVVLKIVARDRYDMEERSELDMEQWGTIHSSRENEEVVLVTDDVVGTKVDMPMSNPWMARTRNFRRTYGLPDVNKQEVVLVHHQESPRSDGSLHEHTNKNKTRGCTFCPTVWGLPPAVKLSIKLIKRGQSIGDNNSQFTTFLGNLAKIGMYCPIDILDWLKMPKSNKKELLGIVQSKFIEIHGMDEWILQSIGEKWRHWKQRLKDKNDIFSKANGPEKAGRLCTYGHGVTPTDLFEEIPSRRACFRMIQTLKERLDTVELRTTQQNMNDISSPVDSGLPSSCSNEQRIPTLEINNHYELIFSVALLSIVDRKEIVAKGFLKSMEPSNQVGGQVLGKNYCEVHVNVVVKRDEELIRPNDSFETMRDVLGMSISWPISLVVRDES</sequence>
<evidence type="ECO:0000313" key="3">
    <source>
        <dbReference type="EMBL" id="KAG8372469.1"/>
    </source>
</evidence>
<keyword evidence="4" id="KW-1185">Reference proteome</keyword>
<dbReference type="Pfam" id="PF13952">
    <property type="entry name" value="DUF4216"/>
    <property type="match status" value="1"/>
</dbReference>
<proteinExistence type="predicted"/>
<dbReference type="PANTHER" id="PTHR48258">
    <property type="entry name" value="DUF4218 DOMAIN-CONTAINING PROTEIN-RELATED"/>
    <property type="match status" value="1"/>
</dbReference>
<evidence type="ECO:0000259" key="2">
    <source>
        <dbReference type="Pfam" id="PF13952"/>
    </source>
</evidence>
<comment type="caution">
    <text evidence="3">The sequence shown here is derived from an EMBL/GenBank/DDBJ whole genome shotgun (WGS) entry which is preliminary data.</text>
</comment>
<dbReference type="AlphaFoldDB" id="A0AAV6WXB0"/>
<gene>
    <name evidence="3" type="ORF">BUALT_Bualt12G0069400</name>
</gene>
<protein>
    <recommendedName>
        <fullName evidence="5">Transposase Tnp1/En/Spm-like domain-containing protein</fullName>
    </recommendedName>
</protein>